<dbReference type="RefSeq" id="WP_382404204.1">
    <property type="nucleotide sequence ID" value="NZ_JBHSWH010000001.1"/>
</dbReference>
<protein>
    <submittedName>
        <fullName evidence="2">Uncharacterized protein</fullName>
    </submittedName>
</protein>
<gene>
    <name evidence="2" type="ORF">ACFQDH_20385</name>
</gene>
<keyword evidence="3" id="KW-1185">Reference proteome</keyword>
<name>A0ABW2ALN9_9MICO</name>
<sequence>MSTGQKQEHTARETALAEVATHGAALAKWTEERGRALAELERLQVDAGVAVLDDESCAVRLPREMQEARDRADIADRAIAAVGPRLQAAREVAVAAEATELGSLIAEARSEVDAFEAKTTRLLNALVKHTGTPWEQLTPEIQGDRFFAQSPGGSFHPEGTRADRELRFRLAVLELQQRVLRAAAAGEDVREMFPELSFAQLPESLRPGGVMPQPGFSDPMAAAVERLRDQEERLAKETWELADLERRIGAIESRVAECAAEGGRLPYDVELNLDELPGLRRDRDRLKTSVVNLPYSIERERAALQRSRAAVDLVSA</sequence>
<accession>A0ABW2ALN9</accession>
<evidence type="ECO:0000256" key="1">
    <source>
        <dbReference type="SAM" id="Coils"/>
    </source>
</evidence>
<evidence type="ECO:0000313" key="2">
    <source>
        <dbReference type="EMBL" id="MFC6707534.1"/>
    </source>
</evidence>
<organism evidence="2 3">
    <name type="scientific">Flexivirga alba</name>
    <dbReference type="NCBI Taxonomy" id="702742"/>
    <lineage>
        <taxon>Bacteria</taxon>
        <taxon>Bacillati</taxon>
        <taxon>Actinomycetota</taxon>
        <taxon>Actinomycetes</taxon>
        <taxon>Micrococcales</taxon>
        <taxon>Dermacoccaceae</taxon>
        <taxon>Flexivirga</taxon>
    </lineage>
</organism>
<evidence type="ECO:0000313" key="3">
    <source>
        <dbReference type="Proteomes" id="UP001596298"/>
    </source>
</evidence>
<dbReference type="Proteomes" id="UP001596298">
    <property type="component" value="Unassembled WGS sequence"/>
</dbReference>
<comment type="caution">
    <text evidence="2">The sequence shown here is derived from an EMBL/GenBank/DDBJ whole genome shotgun (WGS) entry which is preliminary data.</text>
</comment>
<dbReference type="EMBL" id="JBHSWH010000001">
    <property type="protein sequence ID" value="MFC6707534.1"/>
    <property type="molecule type" value="Genomic_DNA"/>
</dbReference>
<keyword evidence="1" id="KW-0175">Coiled coil</keyword>
<reference evidence="3" key="1">
    <citation type="journal article" date="2019" name="Int. J. Syst. Evol. Microbiol.">
        <title>The Global Catalogue of Microorganisms (GCM) 10K type strain sequencing project: providing services to taxonomists for standard genome sequencing and annotation.</title>
        <authorList>
            <consortium name="The Broad Institute Genomics Platform"/>
            <consortium name="The Broad Institute Genome Sequencing Center for Infectious Disease"/>
            <person name="Wu L."/>
            <person name="Ma J."/>
        </authorList>
    </citation>
    <scope>NUCLEOTIDE SEQUENCE [LARGE SCALE GENOMIC DNA]</scope>
    <source>
        <strain evidence="3">CCUG 58127</strain>
    </source>
</reference>
<feature type="coiled-coil region" evidence="1">
    <location>
        <begin position="220"/>
        <end position="261"/>
    </location>
</feature>
<proteinExistence type="predicted"/>